<reference evidence="1 2" key="1">
    <citation type="submission" date="2019-06" db="EMBL/GenBank/DDBJ databases">
        <title>Whole genome shotgun sequence of Glutamicibacter uratoxydans NBRC 15515.</title>
        <authorList>
            <person name="Hosoyama A."/>
            <person name="Uohara A."/>
            <person name="Ohji S."/>
            <person name="Ichikawa N."/>
        </authorList>
    </citation>
    <scope>NUCLEOTIDE SEQUENCE [LARGE SCALE GENOMIC DNA]</scope>
    <source>
        <strain evidence="1 2">NBRC 15515</strain>
    </source>
</reference>
<proteinExistence type="predicted"/>
<dbReference type="Pfam" id="PF22752">
    <property type="entry name" value="DUF488-N3i"/>
    <property type="match status" value="1"/>
</dbReference>
<name>A0A4Y4DNR8_GLUUR</name>
<dbReference type="PANTHER" id="PTHR36849:SF1">
    <property type="entry name" value="CYTOPLASMIC PROTEIN"/>
    <property type="match status" value="1"/>
</dbReference>
<dbReference type="InterPro" id="IPR052552">
    <property type="entry name" value="YeaO-like"/>
</dbReference>
<dbReference type="OrthoDB" id="9790745at2"/>
<evidence type="ECO:0000313" key="2">
    <source>
        <dbReference type="Proteomes" id="UP000316612"/>
    </source>
</evidence>
<protein>
    <recommendedName>
        <fullName evidence="3">MarR family transcriptional regulator</fullName>
    </recommendedName>
</protein>
<dbReference type="RefSeq" id="WP_141365544.1">
    <property type="nucleotide sequence ID" value="NZ_BAAAJL010000007.1"/>
</dbReference>
<evidence type="ECO:0008006" key="3">
    <source>
        <dbReference type="Google" id="ProtNLM"/>
    </source>
</evidence>
<comment type="caution">
    <text evidence="1">The sequence shown here is derived from an EMBL/GenBank/DDBJ whole genome shotgun (WGS) entry which is preliminary data.</text>
</comment>
<sequence>MTDILLKRAYSDPEASDGFRILVDRLWPRGQSKDKLKLDLWAKSITPSPDLRKAWHHDPDRFDEFAEHYLQELNQNPAVDEFLEVLSEHPKVTFVYGAKDEHINHAVILRDYLLDQLSGH</sequence>
<dbReference type="EMBL" id="BJNY01000014">
    <property type="protein sequence ID" value="GED06959.1"/>
    <property type="molecule type" value="Genomic_DNA"/>
</dbReference>
<dbReference type="PANTHER" id="PTHR36849">
    <property type="entry name" value="CYTOPLASMIC PROTEIN-RELATED"/>
    <property type="match status" value="1"/>
</dbReference>
<evidence type="ECO:0000313" key="1">
    <source>
        <dbReference type="EMBL" id="GED06959.1"/>
    </source>
</evidence>
<accession>A0A4Y4DNR8</accession>
<keyword evidence="2" id="KW-1185">Reference proteome</keyword>
<organism evidence="1 2">
    <name type="scientific">Glutamicibacter uratoxydans</name>
    <name type="common">Arthrobacter uratoxydans</name>
    <dbReference type="NCBI Taxonomy" id="43667"/>
    <lineage>
        <taxon>Bacteria</taxon>
        <taxon>Bacillati</taxon>
        <taxon>Actinomycetota</taxon>
        <taxon>Actinomycetes</taxon>
        <taxon>Micrococcales</taxon>
        <taxon>Micrococcaceae</taxon>
        <taxon>Glutamicibacter</taxon>
    </lineage>
</organism>
<dbReference type="Proteomes" id="UP000316612">
    <property type="component" value="Unassembled WGS sequence"/>
</dbReference>
<gene>
    <name evidence="1" type="ORF">AUR04nite_24910</name>
</gene>
<dbReference type="AlphaFoldDB" id="A0A4Y4DNR8"/>